<proteinExistence type="inferred from homology"/>
<evidence type="ECO:0000259" key="2">
    <source>
        <dbReference type="Pfam" id="PF00156"/>
    </source>
</evidence>
<sequence>MLQFFLNLLFPPRCVQCQKIGSWLCGGCSKSFEKNISFEISYYSVQGLDQVMIACRDTSHTVARFLYAWKYRRWLGAGEVLQKILARAFFDGLQTTENIVCVPIPLHAKKLASRGFNQAEVLVRELRVWSVAVLPLLLRKKATITQVGLSKEKRKENLKGAFVVNDILHQQIDRKTTIVLIDDIVTSGTTLTECANALRRHGFHHIVALVLHRGT</sequence>
<comment type="similarity">
    <text evidence="1">Belongs to the ComF/GntX family.</text>
</comment>
<dbReference type="AlphaFoldDB" id="A0A1F4XJQ1"/>
<name>A0A1F4XJQ1_9BACT</name>
<dbReference type="PANTHER" id="PTHR47505">
    <property type="entry name" value="DNA UTILIZATION PROTEIN YHGH"/>
    <property type="match status" value="1"/>
</dbReference>
<dbReference type="InterPro" id="IPR000836">
    <property type="entry name" value="PRTase_dom"/>
</dbReference>
<dbReference type="CDD" id="cd06223">
    <property type="entry name" value="PRTases_typeI"/>
    <property type="match status" value="1"/>
</dbReference>
<reference evidence="3 4" key="1">
    <citation type="journal article" date="2016" name="Nat. Commun.">
        <title>Thousands of microbial genomes shed light on interconnected biogeochemical processes in an aquifer system.</title>
        <authorList>
            <person name="Anantharaman K."/>
            <person name="Brown C.T."/>
            <person name="Hug L.A."/>
            <person name="Sharon I."/>
            <person name="Castelle C.J."/>
            <person name="Probst A.J."/>
            <person name="Thomas B.C."/>
            <person name="Singh A."/>
            <person name="Wilkins M.J."/>
            <person name="Karaoz U."/>
            <person name="Brodie E.L."/>
            <person name="Williams K.H."/>
            <person name="Hubbard S.S."/>
            <person name="Banfield J.F."/>
        </authorList>
    </citation>
    <scope>NUCLEOTIDE SEQUENCE [LARGE SCALE GENOMIC DNA]</scope>
</reference>
<accession>A0A1F4XJQ1</accession>
<evidence type="ECO:0000256" key="1">
    <source>
        <dbReference type="ARBA" id="ARBA00008007"/>
    </source>
</evidence>
<organism evidence="3 4">
    <name type="scientific">Candidatus Abawacabacteria bacterium RBG_16_42_10</name>
    <dbReference type="NCBI Taxonomy" id="1817814"/>
    <lineage>
        <taxon>Bacteria</taxon>
        <taxon>Candidatus Abawacaibacteriota</taxon>
    </lineage>
</organism>
<gene>
    <name evidence="3" type="ORF">A2V81_03605</name>
</gene>
<dbReference type="Pfam" id="PF00156">
    <property type="entry name" value="Pribosyltran"/>
    <property type="match status" value="1"/>
</dbReference>
<dbReference type="STRING" id="1817814.A2V81_03605"/>
<feature type="domain" description="Phosphoribosyltransferase" evidence="2">
    <location>
        <begin position="113"/>
        <end position="212"/>
    </location>
</feature>
<evidence type="ECO:0000313" key="3">
    <source>
        <dbReference type="EMBL" id="OGC81935.1"/>
    </source>
</evidence>
<dbReference type="PANTHER" id="PTHR47505:SF1">
    <property type="entry name" value="DNA UTILIZATION PROTEIN YHGH"/>
    <property type="match status" value="1"/>
</dbReference>
<protein>
    <recommendedName>
        <fullName evidence="2">Phosphoribosyltransferase domain-containing protein</fullName>
    </recommendedName>
</protein>
<dbReference type="Gene3D" id="3.40.50.2020">
    <property type="match status" value="1"/>
</dbReference>
<dbReference type="EMBL" id="MEWR01000014">
    <property type="protein sequence ID" value="OGC81935.1"/>
    <property type="molecule type" value="Genomic_DNA"/>
</dbReference>
<dbReference type="InterPro" id="IPR051910">
    <property type="entry name" value="ComF/GntX_DNA_util-trans"/>
</dbReference>
<evidence type="ECO:0000313" key="4">
    <source>
        <dbReference type="Proteomes" id="UP000177614"/>
    </source>
</evidence>
<comment type="caution">
    <text evidence="3">The sequence shown here is derived from an EMBL/GenBank/DDBJ whole genome shotgun (WGS) entry which is preliminary data.</text>
</comment>
<dbReference type="InterPro" id="IPR029057">
    <property type="entry name" value="PRTase-like"/>
</dbReference>
<dbReference type="SUPFAM" id="SSF53271">
    <property type="entry name" value="PRTase-like"/>
    <property type="match status" value="1"/>
</dbReference>
<dbReference type="Proteomes" id="UP000177614">
    <property type="component" value="Unassembled WGS sequence"/>
</dbReference>